<accession>A0A9D1DVM6</accession>
<dbReference type="InterPro" id="IPR003010">
    <property type="entry name" value="C-N_Hydrolase"/>
</dbReference>
<dbReference type="InterPro" id="IPR036526">
    <property type="entry name" value="C-N_Hydrolase_sf"/>
</dbReference>
<evidence type="ECO:0000256" key="1">
    <source>
        <dbReference type="ARBA" id="ARBA00010613"/>
    </source>
</evidence>
<dbReference type="Proteomes" id="UP000824241">
    <property type="component" value="Unassembled WGS sequence"/>
</dbReference>
<comment type="similarity">
    <text evidence="1">Belongs to the carbon-nitrogen hydrolase superfamily. NIT1/NIT2 family.</text>
</comment>
<gene>
    <name evidence="3" type="ORF">IAB37_00190</name>
</gene>
<dbReference type="GO" id="GO:0016787">
    <property type="term" value="F:hydrolase activity"/>
    <property type="evidence" value="ECO:0007669"/>
    <property type="project" value="UniProtKB-KW"/>
</dbReference>
<protein>
    <submittedName>
        <fullName evidence="3">Carbon-nitrogen hydrolase family protein</fullName>
    </submittedName>
</protein>
<organism evidence="3 4">
    <name type="scientific">Candidatus Faecivivens stercoravium</name>
    <dbReference type="NCBI Taxonomy" id="2840803"/>
    <lineage>
        <taxon>Bacteria</taxon>
        <taxon>Bacillati</taxon>
        <taxon>Bacillota</taxon>
        <taxon>Clostridia</taxon>
        <taxon>Eubacteriales</taxon>
        <taxon>Oscillospiraceae</taxon>
        <taxon>Oscillospiraceae incertae sedis</taxon>
        <taxon>Candidatus Faecivivens</taxon>
    </lineage>
</organism>
<dbReference type="Gene3D" id="3.60.110.10">
    <property type="entry name" value="Carbon-nitrogen hydrolase"/>
    <property type="match status" value="1"/>
</dbReference>
<dbReference type="CDD" id="cd07197">
    <property type="entry name" value="nitrilase"/>
    <property type="match status" value="1"/>
</dbReference>
<evidence type="ECO:0000313" key="3">
    <source>
        <dbReference type="EMBL" id="HIR59985.1"/>
    </source>
</evidence>
<dbReference type="Pfam" id="PF00795">
    <property type="entry name" value="CN_hydrolase"/>
    <property type="match status" value="1"/>
</dbReference>
<reference evidence="3" key="2">
    <citation type="journal article" date="2021" name="PeerJ">
        <title>Extensive microbial diversity within the chicken gut microbiome revealed by metagenomics and culture.</title>
        <authorList>
            <person name="Gilroy R."/>
            <person name="Ravi A."/>
            <person name="Getino M."/>
            <person name="Pursley I."/>
            <person name="Horton D.L."/>
            <person name="Alikhan N.F."/>
            <person name="Baker D."/>
            <person name="Gharbi K."/>
            <person name="Hall N."/>
            <person name="Watson M."/>
            <person name="Adriaenssens E.M."/>
            <person name="Foster-Nyarko E."/>
            <person name="Jarju S."/>
            <person name="Secka A."/>
            <person name="Antonio M."/>
            <person name="Oren A."/>
            <person name="Chaudhuri R.R."/>
            <person name="La Ragione R."/>
            <person name="Hildebrand F."/>
            <person name="Pallen M.J."/>
        </authorList>
    </citation>
    <scope>NUCLEOTIDE SEQUENCE</scope>
    <source>
        <strain evidence="3">CHK189-12415</strain>
    </source>
</reference>
<feature type="domain" description="CN hydrolase" evidence="2">
    <location>
        <begin position="4"/>
        <end position="250"/>
    </location>
</feature>
<dbReference type="SUPFAM" id="SSF56317">
    <property type="entry name" value="Carbon-nitrogen hydrolase"/>
    <property type="match status" value="1"/>
</dbReference>
<dbReference type="PANTHER" id="PTHR23088:SF27">
    <property type="entry name" value="DEAMINATED GLUTATHIONE AMIDASE"/>
    <property type="match status" value="1"/>
</dbReference>
<dbReference type="EMBL" id="DVHA01000006">
    <property type="protein sequence ID" value="HIR59985.1"/>
    <property type="molecule type" value="Genomic_DNA"/>
</dbReference>
<evidence type="ECO:0000259" key="2">
    <source>
        <dbReference type="PROSITE" id="PS50263"/>
    </source>
</evidence>
<dbReference type="AlphaFoldDB" id="A0A9D1DVM6"/>
<keyword evidence="3" id="KW-0378">Hydrolase</keyword>
<name>A0A9D1DVM6_9FIRM</name>
<proteinExistence type="inferred from homology"/>
<reference evidence="3" key="1">
    <citation type="submission" date="2020-10" db="EMBL/GenBank/DDBJ databases">
        <authorList>
            <person name="Gilroy R."/>
        </authorList>
    </citation>
    <scope>NUCLEOTIDE SEQUENCE</scope>
    <source>
        <strain evidence="3">CHK189-12415</strain>
    </source>
</reference>
<sequence length="291" mass="32532">MSILKIAFLQLMPGADAGENREIGLRACREAKEMGADIALFPEMWSSGYRIPAADAERRELPVAADGPFVRAFREEAEKLRMAVGITYLERYDPLPRNTLSLFDRRGEEVLRYAKVHTCDFDIERQLARGDGFYTAPLETGAGVVQAGAMICFDREFPESARVLMLEGAELVLVPNACPMDLNRLSQLRTRAFENMMAVATCNYPAGHPDCNGHSTLFDGIAWEEGDGSRDCCLLEAGGEPGIYLAALDLDRLRRYREREVFGNAYRRPGVYRALAEEAVRPPFVRGDARR</sequence>
<evidence type="ECO:0000313" key="4">
    <source>
        <dbReference type="Proteomes" id="UP000824241"/>
    </source>
</evidence>
<dbReference type="PROSITE" id="PS50263">
    <property type="entry name" value="CN_HYDROLASE"/>
    <property type="match status" value="1"/>
</dbReference>
<dbReference type="PANTHER" id="PTHR23088">
    <property type="entry name" value="NITRILASE-RELATED"/>
    <property type="match status" value="1"/>
</dbReference>
<comment type="caution">
    <text evidence="3">The sequence shown here is derived from an EMBL/GenBank/DDBJ whole genome shotgun (WGS) entry which is preliminary data.</text>
</comment>